<dbReference type="InterPro" id="IPR006145">
    <property type="entry name" value="PsdUridine_synth_RsuA/RluA"/>
</dbReference>
<dbReference type="Proteomes" id="UP000227088">
    <property type="component" value="Unassembled WGS sequence"/>
</dbReference>
<evidence type="ECO:0000313" key="4">
    <source>
        <dbReference type="Proteomes" id="UP000227088"/>
    </source>
</evidence>
<sequence>MNATFSFTVNTKQANTHLLACLLPAIPYLQPEQWQSLLLGRQGKQDGKDDQGHIEVDGEIVHADVLLSIGQLVSYTINDYQEAEVDCAWSQVWSNDEIVAIHKPANLPVNRTTRNVYNTLIQLLRRESPWLDAHLLHRLDLETSGLILIAKNNALARQYQSKLGTLIKRKIYRAVVIGKPEWEVNDFTCDLSTLDESLGGSRDKSAIRSQMHVVPPGEGKESRTLFRCLSSKVKEGKSYSLIECELFTGRKHQIRAQLSYLGHPIVGDKIYSNGGEFYLKRLDKTLTQADHERLITPHHLLHAYEMHLFNLWQSEVEQAEAIIIRDDDFPESWGIIGF</sequence>
<dbReference type="GO" id="GO:0003723">
    <property type="term" value="F:RNA binding"/>
    <property type="evidence" value="ECO:0007669"/>
    <property type="project" value="InterPro"/>
</dbReference>
<feature type="domain" description="Pseudouridine synthase RsuA/RluA-like" evidence="2">
    <location>
        <begin position="98"/>
        <end position="259"/>
    </location>
</feature>
<accession>A0A1Y5HTU9</accession>
<dbReference type="InterPro" id="IPR050188">
    <property type="entry name" value="RluA_PseudoU_synthase"/>
</dbReference>
<dbReference type="PANTHER" id="PTHR21600">
    <property type="entry name" value="MITOCHONDRIAL RNA PSEUDOURIDINE SYNTHASE"/>
    <property type="match status" value="1"/>
</dbReference>
<dbReference type="EMBL" id="MABE01000575">
    <property type="protein sequence ID" value="OUS39294.1"/>
    <property type="molecule type" value="Genomic_DNA"/>
</dbReference>
<dbReference type="AlphaFoldDB" id="A0A1Y5HTU9"/>
<dbReference type="CDD" id="cd02869">
    <property type="entry name" value="PseudoU_synth_RluA_like"/>
    <property type="match status" value="1"/>
</dbReference>
<comment type="caution">
    <text evidence="3">The sequence shown here is derived from an EMBL/GenBank/DDBJ whole genome shotgun (WGS) entry which is preliminary data.</text>
</comment>
<proteinExistence type="inferred from homology"/>
<dbReference type="Gene3D" id="3.30.2350.10">
    <property type="entry name" value="Pseudouridine synthase"/>
    <property type="match status" value="1"/>
</dbReference>
<evidence type="ECO:0000259" key="2">
    <source>
        <dbReference type="Pfam" id="PF00849"/>
    </source>
</evidence>
<dbReference type="GO" id="GO:0140098">
    <property type="term" value="F:catalytic activity, acting on RNA"/>
    <property type="evidence" value="ECO:0007669"/>
    <property type="project" value="UniProtKB-ARBA"/>
</dbReference>
<dbReference type="GO" id="GO:0009982">
    <property type="term" value="F:pseudouridine synthase activity"/>
    <property type="evidence" value="ECO:0007669"/>
    <property type="project" value="InterPro"/>
</dbReference>
<comment type="similarity">
    <text evidence="1">Belongs to the pseudouridine synthase RluA family.</text>
</comment>
<name>A0A1Y5HTU9_OLEAN</name>
<dbReference type="PANTHER" id="PTHR21600:SF87">
    <property type="entry name" value="RNA PSEUDOURIDYLATE SYNTHASE DOMAIN-CONTAINING PROTEIN 1"/>
    <property type="match status" value="1"/>
</dbReference>
<protein>
    <recommendedName>
        <fullName evidence="2">Pseudouridine synthase RsuA/RluA-like domain-containing protein</fullName>
    </recommendedName>
</protein>
<dbReference type="GO" id="GO:0000455">
    <property type="term" value="P:enzyme-directed rRNA pseudouridine synthesis"/>
    <property type="evidence" value="ECO:0007669"/>
    <property type="project" value="TreeGrafter"/>
</dbReference>
<dbReference type="SUPFAM" id="SSF55120">
    <property type="entry name" value="Pseudouridine synthase"/>
    <property type="match status" value="1"/>
</dbReference>
<organism evidence="3 4">
    <name type="scientific">Oleispira antarctica</name>
    <dbReference type="NCBI Taxonomy" id="188908"/>
    <lineage>
        <taxon>Bacteria</taxon>
        <taxon>Pseudomonadati</taxon>
        <taxon>Pseudomonadota</taxon>
        <taxon>Gammaproteobacteria</taxon>
        <taxon>Oceanospirillales</taxon>
        <taxon>Oceanospirillaceae</taxon>
        <taxon>Oleispira</taxon>
    </lineage>
</organism>
<gene>
    <name evidence="3" type="ORF">A9R00_09905</name>
</gene>
<dbReference type="PROSITE" id="PS01129">
    <property type="entry name" value="PSI_RLU"/>
    <property type="match status" value="1"/>
</dbReference>
<evidence type="ECO:0000313" key="3">
    <source>
        <dbReference type="EMBL" id="OUS39294.1"/>
    </source>
</evidence>
<dbReference type="InterPro" id="IPR006224">
    <property type="entry name" value="PsdUridine_synth_RluA-like_CS"/>
</dbReference>
<dbReference type="Pfam" id="PF00849">
    <property type="entry name" value="PseudoU_synth_2"/>
    <property type="match status" value="1"/>
</dbReference>
<evidence type="ECO:0000256" key="1">
    <source>
        <dbReference type="ARBA" id="ARBA00010876"/>
    </source>
</evidence>
<reference evidence="4" key="1">
    <citation type="journal article" date="2017" name="Proc. Natl. Acad. Sci. U.S.A.">
        <title>Simulation of Deepwater Horizon oil plume reveals substrate specialization within a complex community of hydrocarbon degraders.</title>
        <authorList>
            <person name="Hu P."/>
            <person name="Dubinsky E.A."/>
            <person name="Probst A.J."/>
            <person name="Wang J."/>
            <person name="Sieber C.M.K."/>
            <person name="Tom L.M."/>
            <person name="Gardinali P."/>
            <person name="Banfield J.F."/>
            <person name="Atlas R.M."/>
            <person name="Andersen G.L."/>
        </authorList>
    </citation>
    <scope>NUCLEOTIDE SEQUENCE [LARGE SCALE GENOMIC DNA]</scope>
</reference>
<dbReference type="InterPro" id="IPR020103">
    <property type="entry name" value="PsdUridine_synth_cat_dom_sf"/>
</dbReference>